<dbReference type="Gene3D" id="3.40.50.300">
    <property type="entry name" value="P-loop containing nucleotide triphosphate hydrolases"/>
    <property type="match status" value="1"/>
</dbReference>
<evidence type="ECO:0000259" key="1">
    <source>
        <dbReference type="PROSITE" id="PS51192"/>
    </source>
</evidence>
<gene>
    <name evidence="2" type="ORF">JKP88DRAFT_275296</name>
</gene>
<comment type="caution">
    <text evidence="2">The sequence shown here is derived from an EMBL/GenBank/DDBJ whole genome shotgun (WGS) entry which is preliminary data.</text>
</comment>
<sequence>MAYPVSLGTFTGPANAHVVRFESPTRALVSQTKERFDAMLQHSQRAHTSVLVDTDGDTTVAEVCTARVEGQTHYVHTTYASASNVAEALSGEANTLVIVDEAHRFTSNRLGDLMALTPHKVLVSGTPRAIPLSLWSADDDRCFLMSMTEAEDAGVIVPQRFVLPNSAEVDSAAPEAKAQLVHRDVHDAAS</sequence>
<evidence type="ECO:0000313" key="2">
    <source>
        <dbReference type="EMBL" id="KAG5190405.1"/>
    </source>
</evidence>
<dbReference type="InterPro" id="IPR011545">
    <property type="entry name" value="DEAD/DEAH_box_helicase_dom"/>
</dbReference>
<proteinExistence type="predicted"/>
<organism evidence="2 3">
    <name type="scientific">Tribonema minus</name>
    <dbReference type="NCBI Taxonomy" id="303371"/>
    <lineage>
        <taxon>Eukaryota</taxon>
        <taxon>Sar</taxon>
        <taxon>Stramenopiles</taxon>
        <taxon>Ochrophyta</taxon>
        <taxon>PX clade</taxon>
        <taxon>Xanthophyceae</taxon>
        <taxon>Tribonematales</taxon>
        <taxon>Tribonemataceae</taxon>
        <taxon>Tribonema</taxon>
    </lineage>
</organism>
<dbReference type="AlphaFoldDB" id="A0A836CKZ5"/>
<accession>A0A836CKZ5</accession>
<dbReference type="GO" id="GO:0005524">
    <property type="term" value="F:ATP binding"/>
    <property type="evidence" value="ECO:0007669"/>
    <property type="project" value="InterPro"/>
</dbReference>
<dbReference type="EMBL" id="JAFCMP010000035">
    <property type="protein sequence ID" value="KAG5190405.1"/>
    <property type="molecule type" value="Genomic_DNA"/>
</dbReference>
<evidence type="ECO:0000313" key="3">
    <source>
        <dbReference type="Proteomes" id="UP000664859"/>
    </source>
</evidence>
<dbReference type="GO" id="GO:0003676">
    <property type="term" value="F:nucleic acid binding"/>
    <property type="evidence" value="ECO:0007669"/>
    <property type="project" value="InterPro"/>
</dbReference>
<keyword evidence="3" id="KW-1185">Reference proteome</keyword>
<dbReference type="Pfam" id="PF00270">
    <property type="entry name" value="DEAD"/>
    <property type="match status" value="1"/>
</dbReference>
<reference evidence="2" key="1">
    <citation type="submission" date="2021-02" db="EMBL/GenBank/DDBJ databases">
        <title>First Annotated Genome of the Yellow-green Alga Tribonema minus.</title>
        <authorList>
            <person name="Mahan K.M."/>
        </authorList>
    </citation>
    <scope>NUCLEOTIDE SEQUENCE</scope>
    <source>
        <strain evidence="2">UTEX B ZZ1240</strain>
    </source>
</reference>
<protein>
    <recommendedName>
        <fullName evidence="1">Helicase ATP-binding domain-containing protein</fullName>
    </recommendedName>
</protein>
<dbReference type="InterPro" id="IPR014001">
    <property type="entry name" value="Helicase_ATP-bd"/>
</dbReference>
<dbReference type="InterPro" id="IPR027417">
    <property type="entry name" value="P-loop_NTPase"/>
</dbReference>
<dbReference type="PROSITE" id="PS51192">
    <property type="entry name" value="HELICASE_ATP_BIND_1"/>
    <property type="match status" value="1"/>
</dbReference>
<dbReference type="SUPFAM" id="SSF52540">
    <property type="entry name" value="P-loop containing nucleoside triphosphate hydrolases"/>
    <property type="match status" value="1"/>
</dbReference>
<dbReference type="Proteomes" id="UP000664859">
    <property type="component" value="Unassembled WGS sequence"/>
</dbReference>
<feature type="domain" description="Helicase ATP-binding" evidence="1">
    <location>
        <begin position="23"/>
        <end position="127"/>
    </location>
</feature>
<name>A0A836CKZ5_9STRA</name>